<dbReference type="GeneID" id="54352432"/>
<evidence type="ECO:0000256" key="1">
    <source>
        <dbReference type="SAM" id="Phobius"/>
    </source>
</evidence>
<proteinExistence type="predicted"/>
<feature type="transmembrane region" description="Helical" evidence="1">
    <location>
        <begin position="30"/>
        <end position="50"/>
    </location>
</feature>
<sequence length="81" mass="8838">MAWEFLAPILTPTALRSVQADARPLLTLLLVIIGLSSFVGVCFYISFVTGKAYPKKKVEKKGGFLGFGKKALRGFARMTSI</sequence>
<dbReference type="RefSeq" id="XP_033449346.1">
    <property type="nucleotide sequence ID" value="XM_033594764.1"/>
</dbReference>
<organism evidence="2 3">
    <name type="scientific">Didymella exigua CBS 183.55</name>
    <dbReference type="NCBI Taxonomy" id="1150837"/>
    <lineage>
        <taxon>Eukaryota</taxon>
        <taxon>Fungi</taxon>
        <taxon>Dikarya</taxon>
        <taxon>Ascomycota</taxon>
        <taxon>Pezizomycotina</taxon>
        <taxon>Dothideomycetes</taxon>
        <taxon>Pleosporomycetidae</taxon>
        <taxon>Pleosporales</taxon>
        <taxon>Pleosporineae</taxon>
        <taxon>Didymellaceae</taxon>
        <taxon>Didymella</taxon>
    </lineage>
</organism>
<reference evidence="2" key="1">
    <citation type="journal article" date="2020" name="Stud. Mycol.">
        <title>101 Dothideomycetes genomes: a test case for predicting lifestyles and emergence of pathogens.</title>
        <authorList>
            <person name="Haridas S."/>
            <person name="Albert R."/>
            <person name="Binder M."/>
            <person name="Bloem J."/>
            <person name="Labutti K."/>
            <person name="Salamov A."/>
            <person name="Andreopoulos B."/>
            <person name="Baker S."/>
            <person name="Barry K."/>
            <person name="Bills G."/>
            <person name="Bluhm B."/>
            <person name="Cannon C."/>
            <person name="Castanera R."/>
            <person name="Culley D."/>
            <person name="Daum C."/>
            <person name="Ezra D."/>
            <person name="Gonzalez J."/>
            <person name="Henrissat B."/>
            <person name="Kuo A."/>
            <person name="Liang C."/>
            <person name="Lipzen A."/>
            <person name="Lutzoni F."/>
            <person name="Magnuson J."/>
            <person name="Mondo S."/>
            <person name="Nolan M."/>
            <person name="Ohm R."/>
            <person name="Pangilinan J."/>
            <person name="Park H.-J."/>
            <person name="Ramirez L."/>
            <person name="Alfaro M."/>
            <person name="Sun H."/>
            <person name="Tritt A."/>
            <person name="Yoshinaga Y."/>
            <person name="Zwiers L.-H."/>
            <person name="Turgeon B."/>
            <person name="Goodwin S."/>
            <person name="Spatafora J."/>
            <person name="Crous P."/>
            <person name="Grigoriev I."/>
        </authorList>
    </citation>
    <scope>NUCLEOTIDE SEQUENCE</scope>
    <source>
        <strain evidence="2">CBS 183.55</strain>
    </source>
</reference>
<dbReference type="Proteomes" id="UP000800082">
    <property type="component" value="Unassembled WGS sequence"/>
</dbReference>
<dbReference type="AlphaFoldDB" id="A0A6A5RPM1"/>
<evidence type="ECO:0000313" key="2">
    <source>
        <dbReference type="EMBL" id="KAF1929098.1"/>
    </source>
</evidence>
<keyword evidence="1" id="KW-1133">Transmembrane helix</keyword>
<gene>
    <name evidence="2" type="ORF">M421DRAFT_4907</name>
</gene>
<name>A0A6A5RPM1_9PLEO</name>
<dbReference type="EMBL" id="ML978967">
    <property type="protein sequence ID" value="KAF1929098.1"/>
    <property type="molecule type" value="Genomic_DNA"/>
</dbReference>
<evidence type="ECO:0000313" key="3">
    <source>
        <dbReference type="Proteomes" id="UP000800082"/>
    </source>
</evidence>
<protein>
    <submittedName>
        <fullName evidence="2">Uncharacterized protein</fullName>
    </submittedName>
</protein>
<accession>A0A6A5RPM1</accession>
<keyword evidence="1" id="KW-0812">Transmembrane</keyword>
<keyword evidence="1" id="KW-0472">Membrane</keyword>
<keyword evidence="3" id="KW-1185">Reference proteome</keyword>